<name>A0A0C3QTE8_9AGAM</name>
<organism evidence="1 2">
    <name type="scientific">Tulasnella calospora MUT 4182</name>
    <dbReference type="NCBI Taxonomy" id="1051891"/>
    <lineage>
        <taxon>Eukaryota</taxon>
        <taxon>Fungi</taxon>
        <taxon>Dikarya</taxon>
        <taxon>Basidiomycota</taxon>
        <taxon>Agaricomycotina</taxon>
        <taxon>Agaricomycetes</taxon>
        <taxon>Cantharellales</taxon>
        <taxon>Tulasnellaceae</taxon>
        <taxon>Tulasnella</taxon>
    </lineage>
</organism>
<dbReference type="HOGENOM" id="CLU_2814306_0_0_1"/>
<evidence type="ECO:0000313" key="1">
    <source>
        <dbReference type="EMBL" id="KIO32431.1"/>
    </source>
</evidence>
<reference evidence="2" key="2">
    <citation type="submission" date="2015-01" db="EMBL/GenBank/DDBJ databases">
        <title>Evolutionary Origins and Diversification of the Mycorrhizal Mutualists.</title>
        <authorList>
            <consortium name="DOE Joint Genome Institute"/>
            <consortium name="Mycorrhizal Genomics Consortium"/>
            <person name="Kohler A."/>
            <person name="Kuo A."/>
            <person name="Nagy L.G."/>
            <person name="Floudas D."/>
            <person name="Copeland A."/>
            <person name="Barry K.W."/>
            <person name="Cichocki N."/>
            <person name="Veneault-Fourrey C."/>
            <person name="LaButti K."/>
            <person name="Lindquist E.A."/>
            <person name="Lipzen A."/>
            <person name="Lundell T."/>
            <person name="Morin E."/>
            <person name="Murat C."/>
            <person name="Riley R."/>
            <person name="Ohm R."/>
            <person name="Sun H."/>
            <person name="Tunlid A."/>
            <person name="Henrissat B."/>
            <person name="Grigoriev I.V."/>
            <person name="Hibbett D.S."/>
            <person name="Martin F."/>
        </authorList>
    </citation>
    <scope>NUCLEOTIDE SEQUENCE [LARGE SCALE GENOMIC DNA]</scope>
    <source>
        <strain evidence="2">MUT 4182</strain>
    </source>
</reference>
<evidence type="ECO:0000313" key="2">
    <source>
        <dbReference type="Proteomes" id="UP000054248"/>
    </source>
</evidence>
<proteinExistence type="predicted"/>
<reference evidence="1 2" key="1">
    <citation type="submission" date="2014-04" db="EMBL/GenBank/DDBJ databases">
        <authorList>
            <consortium name="DOE Joint Genome Institute"/>
            <person name="Kuo A."/>
            <person name="Girlanda M."/>
            <person name="Perotto S."/>
            <person name="Kohler A."/>
            <person name="Nagy L.G."/>
            <person name="Floudas D."/>
            <person name="Copeland A."/>
            <person name="Barry K.W."/>
            <person name="Cichocki N."/>
            <person name="Veneault-Fourrey C."/>
            <person name="LaButti K."/>
            <person name="Lindquist E.A."/>
            <person name="Lipzen A."/>
            <person name="Lundell T."/>
            <person name="Morin E."/>
            <person name="Murat C."/>
            <person name="Sun H."/>
            <person name="Tunlid A."/>
            <person name="Henrissat B."/>
            <person name="Grigoriev I.V."/>
            <person name="Hibbett D.S."/>
            <person name="Martin F."/>
            <person name="Nordberg H.P."/>
            <person name="Cantor M.N."/>
            <person name="Hua S.X."/>
        </authorList>
    </citation>
    <scope>NUCLEOTIDE SEQUENCE [LARGE SCALE GENOMIC DNA]</scope>
    <source>
        <strain evidence="1 2">MUT 4182</strain>
    </source>
</reference>
<dbReference type="AlphaFoldDB" id="A0A0C3QTE8"/>
<keyword evidence="2" id="KW-1185">Reference proteome</keyword>
<accession>A0A0C3QTE8</accession>
<protein>
    <submittedName>
        <fullName evidence="1">Uncharacterized protein</fullName>
    </submittedName>
</protein>
<sequence>MTLAGVLILVQKICPQFHRSPSNVLKLGEPSRDLRLETSLIGLRIPYIASLTPTLTTYHIPHTTLHK</sequence>
<dbReference type="EMBL" id="KN822955">
    <property type="protein sequence ID" value="KIO32431.1"/>
    <property type="molecule type" value="Genomic_DNA"/>
</dbReference>
<gene>
    <name evidence="1" type="ORF">M407DRAFT_108835</name>
</gene>
<dbReference type="Proteomes" id="UP000054248">
    <property type="component" value="Unassembled WGS sequence"/>
</dbReference>